<evidence type="ECO:0000313" key="3">
    <source>
        <dbReference type="EMBL" id="KAG5627970.1"/>
    </source>
</evidence>
<feature type="coiled-coil region" evidence="1">
    <location>
        <begin position="237"/>
        <end position="264"/>
    </location>
</feature>
<evidence type="ECO:0000256" key="1">
    <source>
        <dbReference type="SAM" id="Coils"/>
    </source>
</evidence>
<protein>
    <submittedName>
        <fullName evidence="3">Uncharacterized protein</fullName>
    </submittedName>
</protein>
<proteinExistence type="predicted"/>
<evidence type="ECO:0000313" key="4">
    <source>
        <dbReference type="Proteomes" id="UP000824120"/>
    </source>
</evidence>
<reference evidence="3 4" key="1">
    <citation type="submission" date="2020-09" db="EMBL/GenBank/DDBJ databases">
        <title>De no assembly of potato wild relative species, Solanum commersonii.</title>
        <authorList>
            <person name="Cho K."/>
        </authorList>
    </citation>
    <scope>NUCLEOTIDE SEQUENCE [LARGE SCALE GENOMIC DNA]</scope>
    <source>
        <strain evidence="3">LZ3.2</strain>
        <tissue evidence="3">Leaf</tissue>
    </source>
</reference>
<dbReference type="Proteomes" id="UP000824120">
    <property type="component" value="Chromosome 2"/>
</dbReference>
<evidence type="ECO:0000256" key="2">
    <source>
        <dbReference type="SAM" id="MobiDB-lite"/>
    </source>
</evidence>
<feature type="region of interest" description="Disordered" evidence="2">
    <location>
        <begin position="93"/>
        <end position="120"/>
    </location>
</feature>
<feature type="region of interest" description="Disordered" evidence="2">
    <location>
        <begin position="306"/>
        <end position="366"/>
    </location>
</feature>
<keyword evidence="4" id="KW-1185">Reference proteome</keyword>
<gene>
    <name evidence="3" type="ORF">H5410_013188</name>
</gene>
<keyword evidence="1" id="KW-0175">Coiled coil</keyword>
<dbReference type="AlphaFoldDB" id="A0A9J6AUR2"/>
<comment type="caution">
    <text evidence="3">The sequence shown here is derived from an EMBL/GenBank/DDBJ whole genome shotgun (WGS) entry which is preliminary data.</text>
</comment>
<accession>A0A9J6AUR2</accession>
<name>A0A9J6AUR2_SOLCO</name>
<feature type="compositionally biased region" description="Basic and acidic residues" evidence="2">
    <location>
        <begin position="104"/>
        <end position="120"/>
    </location>
</feature>
<sequence>MEDKIMELEAKRSQIDAKSSVATKINADIELLLCDRDLLKEGLDDFLVAFAEQQREDALKEDKEMKTRKKRNYDLAGTSASITQEHWEDMLNQNSDSSEEEEMEMQRRNAEQKSWRDDESRVRRMHLRIEAAFNNSCSDSDDPSQDPNDDIHTNIEGLADRLQKLVASQEEELKESREEELKETFTQKHQRKMNENKIVIGESFDKDLSDDETTIDEISPFESKSDEDNAHGMTWSERKLRKIIKHMEDKIMELEAKRSQIDAKSSVAAKINADIELLLCDRDLLKEGLDDFLVAFAEQQREDALKEDKEMKTRKKRNYDLAGTSASITQEHWEDMLNQNSDSSEEEEMEMQRRNAEQKSWRDDESRVRRMHLRIEAAFNNSCSDSDDPSQDPDDDIHTNIEGLADRLHKLVASQEEELKEITRAAKIRNDDAIEIAATETVETAQAIEEKTRLTEFDLFLIAKKEHNHGDKYGETKHQTVAFFHLILDPEAAPYPG</sequence>
<dbReference type="OrthoDB" id="1306188at2759"/>
<organism evidence="3 4">
    <name type="scientific">Solanum commersonii</name>
    <name type="common">Commerson's wild potato</name>
    <name type="synonym">Commerson's nightshade</name>
    <dbReference type="NCBI Taxonomy" id="4109"/>
    <lineage>
        <taxon>Eukaryota</taxon>
        <taxon>Viridiplantae</taxon>
        <taxon>Streptophyta</taxon>
        <taxon>Embryophyta</taxon>
        <taxon>Tracheophyta</taxon>
        <taxon>Spermatophyta</taxon>
        <taxon>Magnoliopsida</taxon>
        <taxon>eudicotyledons</taxon>
        <taxon>Gunneridae</taxon>
        <taxon>Pentapetalae</taxon>
        <taxon>asterids</taxon>
        <taxon>lamiids</taxon>
        <taxon>Solanales</taxon>
        <taxon>Solanaceae</taxon>
        <taxon>Solanoideae</taxon>
        <taxon>Solaneae</taxon>
        <taxon>Solanum</taxon>
    </lineage>
</organism>
<dbReference type="EMBL" id="JACXVP010000002">
    <property type="protein sequence ID" value="KAG5627970.1"/>
    <property type="molecule type" value="Genomic_DNA"/>
</dbReference>
<feature type="compositionally biased region" description="Basic and acidic residues" evidence="2">
    <location>
        <begin position="350"/>
        <end position="366"/>
    </location>
</feature>